<dbReference type="SUPFAM" id="SSF56024">
    <property type="entry name" value="Phospholipase D/nuclease"/>
    <property type="match status" value="2"/>
</dbReference>
<dbReference type="Proteomes" id="UP000585363">
    <property type="component" value="Unassembled WGS sequence"/>
</dbReference>
<evidence type="ECO:0000256" key="2">
    <source>
        <dbReference type="ARBA" id="ARBA00022737"/>
    </source>
</evidence>
<keyword evidence="2" id="KW-0677">Repeat</keyword>
<evidence type="ECO:0000256" key="1">
    <source>
        <dbReference type="ARBA" id="ARBA00000798"/>
    </source>
</evidence>
<keyword evidence="4" id="KW-0443">Lipid metabolism</keyword>
<dbReference type="GO" id="GO:0009395">
    <property type="term" value="P:phospholipid catabolic process"/>
    <property type="evidence" value="ECO:0007669"/>
    <property type="project" value="TreeGrafter"/>
</dbReference>
<dbReference type="Pfam" id="PF13091">
    <property type="entry name" value="PLDc_2"/>
    <property type="match status" value="1"/>
</dbReference>
<dbReference type="RefSeq" id="WP_169402530.1">
    <property type="nucleotide sequence ID" value="NZ_JAADJU010000004.1"/>
</dbReference>
<evidence type="ECO:0000313" key="7">
    <source>
        <dbReference type="Proteomes" id="UP000585363"/>
    </source>
</evidence>
<evidence type="ECO:0000256" key="3">
    <source>
        <dbReference type="ARBA" id="ARBA00022801"/>
    </source>
</evidence>
<dbReference type="PANTHER" id="PTHR18896:SF76">
    <property type="entry name" value="PHOSPHOLIPASE"/>
    <property type="match status" value="1"/>
</dbReference>
<dbReference type="PROSITE" id="PS50035">
    <property type="entry name" value="PLD"/>
    <property type="match status" value="1"/>
</dbReference>
<keyword evidence="3" id="KW-0378">Hydrolase</keyword>
<evidence type="ECO:0000259" key="5">
    <source>
        <dbReference type="PROSITE" id="PS50035"/>
    </source>
</evidence>
<reference evidence="6 7" key="1">
    <citation type="submission" date="2020-01" db="EMBL/GenBank/DDBJ databases">
        <authorList>
            <person name="Lee S.D."/>
        </authorList>
    </citation>
    <scope>NUCLEOTIDE SEQUENCE [LARGE SCALE GENOMIC DNA]</scope>
    <source>
        <strain evidence="6 7">SAP-1</strain>
    </source>
</reference>
<comment type="caution">
    <text evidence="6">The sequence shown here is derived from an EMBL/GenBank/DDBJ whole genome shotgun (WGS) entry which is preliminary data.</text>
</comment>
<accession>A0A848MI57</accession>
<dbReference type="GO" id="GO:0004630">
    <property type="term" value="F:phospholipase D activity"/>
    <property type="evidence" value="ECO:0007669"/>
    <property type="project" value="UniProtKB-EC"/>
</dbReference>
<evidence type="ECO:0000313" key="6">
    <source>
        <dbReference type="EMBL" id="NMP26819.1"/>
    </source>
</evidence>
<organism evidence="6 7">
    <name type="scientific">Rouxiella aceris</name>
    <dbReference type="NCBI Taxonomy" id="2703884"/>
    <lineage>
        <taxon>Bacteria</taxon>
        <taxon>Pseudomonadati</taxon>
        <taxon>Pseudomonadota</taxon>
        <taxon>Gammaproteobacteria</taxon>
        <taxon>Enterobacterales</taxon>
        <taxon>Yersiniaceae</taxon>
        <taxon>Rouxiella</taxon>
    </lineage>
</organism>
<evidence type="ECO:0000256" key="4">
    <source>
        <dbReference type="ARBA" id="ARBA00023098"/>
    </source>
</evidence>
<keyword evidence="7" id="KW-1185">Reference proteome</keyword>
<dbReference type="EMBL" id="JAADJU010000004">
    <property type="protein sequence ID" value="NMP26819.1"/>
    <property type="molecule type" value="Genomic_DNA"/>
</dbReference>
<dbReference type="PANTHER" id="PTHR18896">
    <property type="entry name" value="PHOSPHOLIPASE D"/>
    <property type="match status" value="1"/>
</dbReference>
<dbReference type="Gene3D" id="3.30.870.10">
    <property type="entry name" value="Endonuclease Chain A"/>
    <property type="match status" value="2"/>
</dbReference>
<dbReference type="AlphaFoldDB" id="A0A848MI57"/>
<proteinExistence type="predicted"/>
<dbReference type="InterPro" id="IPR001736">
    <property type="entry name" value="PLipase_D/transphosphatidylase"/>
</dbReference>
<feature type="domain" description="PLD phosphodiesterase" evidence="5">
    <location>
        <begin position="498"/>
        <end position="525"/>
    </location>
</feature>
<reference evidence="6 7" key="2">
    <citation type="submission" date="2020-06" db="EMBL/GenBank/DDBJ databases">
        <title>Polyphasic characterization of a Rahnella strain isolated from tree sap.</title>
        <authorList>
            <person name="Kim I.S."/>
        </authorList>
    </citation>
    <scope>NUCLEOTIDE SEQUENCE [LARGE SCALE GENOMIC DNA]</scope>
    <source>
        <strain evidence="6 7">SAP-1</strain>
    </source>
</reference>
<dbReference type="InterPro" id="IPR025202">
    <property type="entry name" value="PLD-like_dom"/>
</dbReference>
<gene>
    <name evidence="6" type="ORF">GW590_08080</name>
</gene>
<comment type="catalytic activity">
    <reaction evidence="1">
        <text>a 1,2-diacyl-sn-glycero-3-phosphocholine + H2O = a 1,2-diacyl-sn-glycero-3-phosphate + choline + H(+)</text>
        <dbReference type="Rhea" id="RHEA:14445"/>
        <dbReference type="ChEBI" id="CHEBI:15354"/>
        <dbReference type="ChEBI" id="CHEBI:15377"/>
        <dbReference type="ChEBI" id="CHEBI:15378"/>
        <dbReference type="ChEBI" id="CHEBI:57643"/>
        <dbReference type="ChEBI" id="CHEBI:58608"/>
        <dbReference type="EC" id="3.1.4.4"/>
    </reaction>
</comment>
<protein>
    <submittedName>
        <fullName evidence="6">Phosphatidylserine/phosphatidylglycerophosphate/ cardiolipin synthase family protein</fullName>
    </submittedName>
</protein>
<dbReference type="SMART" id="SM00155">
    <property type="entry name" value="PLDc"/>
    <property type="match status" value="2"/>
</dbReference>
<sequence length="608" mass="69714">MTTLTPQICNAVPGKTNSIIMTPQWFPENTEYPPCQAAYAPLINGEKTFAVLARAIQQAQKSIDIITWGFQASMYFERNGQGKMVGELLEEAANRGVTVRILVWFSITGQLPEANFPGWGAYFPDNSNSFKLRPVRKEEAFLRDKKRLNENKLVLLATGEKLSFQTRKQYEFDKYWHFRAENNDIKNLSIRHRELSWKTDSVPVISRIAALPYSIKDDSSILRNMALSFGATHHQKMVLVDYIDPDKAVGFIMGHNMLSQYWDTDKHSSLMQSCDRGRDGPTGWQDISSCVYGEVLKHMSDNFTQAWEKDTNDSTPKRERVSINKEAFSPTPPRLQDINQRLLLPMPLTRVMGQICRTQPQYNAWDILKAYIESVKRARNYIYIENQYFRFQKIAEQLKKTALELILSGRDPEKHGYLYLFVVTNSTEKPEDPSWTSNEAGGYQTYKMLDCLGRADLMPNYAKKEKGVTEEIKPQQIPGLKSIICTLVSPDSKAEKWMPVYVHSKMMMVDDIFMIQGSANINLRSMAFDSEIAIALQDTDSSSIIATMRNQLWSLHTNGEGFSGDITNIYNNWERLIKNNSKKGRDNMQPMAPLIEFIDNSKYLSHKD</sequence>
<name>A0A848MI57_9GAMM</name>
<dbReference type="InterPro" id="IPR015679">
    <property type="entry name" value="PLipase_D_fam"/>
</dbReference>